<accession>A0ABN7WVR4</accession>
<name>A0ABN7WVR4_GIGMA</name>
<protein>
    <submittedName>
        <fullName evidence="1">5408_t:CDS:1</fullName>
    </submittedName>
</protein>
<proteinExistence type="predicted"/>
<evidence type="ECO:0000313" key="1">
    <source>
        <dbReference type="EMBL" id="CAG8841987.1"/>
    </source>
</evidence>
<dbReference type="Proteomes" id="UP000789901">
    <property type="component" value="Unassembled WGS sequence"/>
</dbReference>
<dbReference type="EMBL" id="CAJVQB010067539">
    <property type="protein sequence ID" value="CAG8841987.1"/>
    <property type="molecule type" value="Genomic_DNA"/>
</dbReference>
<reference evidence="1 2" key="1">
    <citation type="submission" date="2021-06" db="EMBL/GenBank/DDBJ databases">
        <authorList>
            <person name="Kallberg Y."/>
            <person name="Tangrot J."/>
            <person name="Rosling A."/>
        </authorList>
    </citation>
    <scope>NUCLEOTIDE SEQUENCE [LARGE SCALE GENOMIC DNA]</scope>
    <source>
        <strain evidence="1 2">120-4 pot B 10/14</strain>
    </source>
</reference>
<organism evidence="1 2">
    <name type="scientific">Gigaspora margarita</name>
    <dbReference type="NCBI Taxonomy" id="4874"/>
    <lineage>
        <taxon>Eukaryota</taxon>
        <taxon>Fungi</taxon>
        <taxon>Fungi incertae sedis</taxon>
        <taxon>Mucoromycota</taxon>
        <taxon>Glomeromycotina</taxon>
        <taxon>Glomeromycetes</taxon>
        <taxon>Diversisporales</taxon>
        <taxon>Gigasporaceae</taxon>
        <taxon>Gigaspora</taxon>
    </lineage>
</organism>
<comment type="caution">
    <text evidence="1">The sequence shown here is derived from an EMBL/GenBank/DDBJ whole genome shotgun (WGS) entry which is preliminary data.</text>
</comment>
<gene>
    <name evidence="1" type="ORF">GMARGA_LOCUS35744</name>
</gene>
<sequence length="124" mass="14337">MYQDLTTSLRDITEVSLYGGRTADHCKEVSLLITPSFQRMHYVATQLFNNRPKSTLEHRLRHRVKCRNTTELSPQIRSGRYVVAMGRAIAKNVKVPALPRNHSMMFALDTPVVTWWQWGGPLQR</sequence>
<evidence type="ECO:0000313" key="2">
    <source>
        <dbReference type="Proteomes" id="UP000789901"/>
    </source>
</evidence>
<keyword evidence="2" id="KW-1185">Reference proteome</keyword>
<feature type="non-terminal residue" evidence="1">
    <location>
        <position position="124"/>
    </location>
</feature>